<keyword evidence="2" id="KW-0479">Metal-binding</keyword>
<dbReference type="AlphaFoldDB" id="A0A176S3A8"/>
<accession>A0A176S3A8</accession>
<protein>
    <submittedName>
        <fullName evidence="3">Lipoyl synthase</fullName>
    </submittedName>
</protein>
<evidence type="ECO:0000313" key="3">
    <source>
        <dbReference type="EMBL" id="OAD22592.1"/>
    </source>
</evidence>
<dbReference type="InterPro" id="IPR058240">
    <property type="entry name" value="rSAM_sf"/>
</dbReference>
<evidence type="ECO:0000256" key="2">
    <source>
        <dbReference type="ARBA" id="ARBA00022485"/>
    </source>
</evidence>
<proteinExistence type="predicted"/>
<reference evidence="3 4" key="1">
    <citation type="submission" date="2016-05" db="EMBL/GenBank/DDBJ databases">
        <title>Single-cell genome of chain-forming Candidatus Thiomargarita nelsonii and comparison to other large sulfur-oxidizing bacteria.</title>
        <authorList>
            <person name="Winkel M."/>
            <person name="Salman V."/>
            <person name="Woyke T."/>
            <person name="Schulz-Vogt H."/>
            <person name="Richter M."/>
            <person name="Flood B."/>
            <person name="Bailey J."/>
            <person name="Amann R."/>
            <person name="Mussmann M."/>
        </authorList>
    </citation>
    <scope>NUCLEOTIDE SEQUENCE [LARGE SCALE GENOMIC DNA]</scope>
    <source>
        <strain evidence="3 4">THI036</strain>
    </source>
</reference>
<organism evidence="3 4">
    <name type="scientific">Candidatus Thiomargarita nelsonii</name>
    <dbReference type="NCBI Taxonomy" id="1003181"/>
    <lineage>
        <taxon>Bacteria</taxon>
        <taxon>Pseudomonadati</taxon>
        <taxon>Pseudomonadota</taxon>
        <taxon>Gammaproteobacteria</taxon>
        <taxon>Thiotrichales</taxon>
        <taxon>Thiotrichaceae</taxon>
        <taxon>Thiomargarita</taxon>
    </lineage>
</organism>
<sequence>TIYQSDLPKNFIQALESDGNNGLWIGTSGGGHDCDMLTLGQYLQPSRHHLPVQRYLTPLEFEKLAELGYEMGFKNIASGPMVRSSYHADQQAAGTKPV</sequence>
<dbReference type="EMBL" id="LUTY01000849">
    <property type="protein sequence ID" value="OAD22592.1"/>
    <property type="molecule type" value="Genomic_DNA"/>
</dbReference>
<keyword evidence="2" id="KW-0411">Iron-sulfur</keyword>
<dbReference type="GO" id="GO:0016992">
    <property type="term" value="F:lipoate synthase activity"/>
    <property type="evidence" value="ECO:0007669"/>
    <property type="project" value="InterPro"/>
</dbReference>
<dbReference type="GO" id="GO:0051539">
    <property type="term" value="F:4 iron, 4 sulfur cluster binding"/>
    <property type="evidence" value="ECO:0007669"/>
    <property type="project" value="UniProtKB-KW"/>
</dbReference>
<keyword evidence="4" id="KW-1185">Reference proteome</keyword>
<name>A0A176S3A8_9GAMM</name>
<dbReference type="InterPro" id="IPR003698">
    <property type="entry name" value="Lipoyl_synth"/>
</dbReference>
<evidence type="ECO:0000256" key="1">
    <source>
        <dbReference type="ARBA" id="ARBA00001966"/>
    </source>
</evidence>
<dbReference type="SUPFAM" id="SSF102114">
    <property type="entry name" value="Radical SAM enzymes"/>
    <property type="match status" value="1"/>
</dbReference>
<feature type="non-terminal residue" evidence="3">
    <location>
        <position position="1"/>
    </location>
</feature>
<comment type="cofactor">
    <cofactor evidence="1">
        <name>[4Fe-4S] cluster</name>
        <dbReference type="ChEBI" id="CHEBI:49883"/>
    </cofactor>
</comment>
<keyword evidence="2" id="KW-0004">4Fe-4S</keyword>
<evidence type="ECO:0000313" key="4">
    <source>
        <dbReference type="Proteomes" id="UP000076962"/>
    </source>
</evidence>
<gene>
    <name evidence="3" type="ORF">THIOM_001595</name>
</gene>
<dbReference type="Proteomes" id="UP000076962">
    <property type="component" value="Unassembled WGS sequence"/>
</dbReference>
<dbReference type="PANTHER" id="PTHR10949:SF0">
    <property type="entry name" value="LIPOYL SYNTHASE, MITOCHONDRIAL"/>
    <property type="match status" value="1"/>
</dbReference>
<dbReference type="PATRIC" id="fig|1003181.4.peg.2218"/>
<comment type="caution">
    <text evidence="3">The sequence shown here is derived from an EMBL/GenBank/DDBJ whole genome shotgun (WGS) entry which is preliminary data.</text>
</comment>
<keyword evidence="2" id="KW-0408">Iron</keyword>
<dbReference type="PANTHER" id="PTHR10949">
    <property type="entry name" value="LIPOYL SYNTHASE"/>
    <property type="match status" value="1"/>
</dbReference>